<proteinExistence type="predicted"/>
<evidence type="ECO:0000313" key="8">
    <source>
        <dbReference type="EMBL" id="KAG8366510.1"/>
    </source>
</evidence>
<reference evidence="8" key="1">
    <citation type="submission" date="2019-10" db="EMBL/GenBank/DDBJ databases">
        <authorList>
            <person name="Zhang R."/>
            <person name="Pan Y."/>
            <person name="Wang J."/>
            <person name="Ma R."/>
            <person name="Yu S."/>
        </authorList>
    </citation>
    <scope>NUCLEOTIDE SEQUENCE</scope>
    <source>
        <strain evidence="8">LA-IB0</strain>
        <tissue evidence="8">Leaf</tissue>
    </source>
</reference>
<feature type="transmembrane region" description="Helical" evidence="6">
    <location>
        <begin position="255"/>
        <end position="276"/>
    </location>
</feature>
<feature type="domain" description="TLC" evidence="7">
    <location>
        <begin position="73"/>
        <end position="287"/>
    </location>
</feature>
<protein>
    <recommendedName>
        <fullName evidence="7">TLC domain-containing protein</fullName>
    </recommendedName>
</protein>
<feature type="transmembrane region" description="Helical" evidence="6">
    <location>
        <begin position="78"/>
        <end position="96"/>
    </location>
</feature>
<comment type="caution">
    <text evidence="8">The sequence shown here is derived from an EMBL/GenBank/DDBJ whole genome shotgun (WGS) entry which is preliminary data.</text>
</comment>
<name>A0AAV6WHP0_9LAMI</name>
<dbReference type="PIRSF" id="PIRSF005225">
    <property type="entry name" value="LAG1_LAC1"/>
    <property type="match status" value="1"/>
</dbReference>
<evidence type="ECO:0000256" key="3">
    <source>
        <dbReference type="ARBA" id="ARBA00022989"/>
    </source>
</evidence>
<evidence type="ECO:0000256" key="2">
    <source>
        <dbReference type="ARBA" id="ARBA00022692"/>
    </source>
</evidence>
<feature type="transmembrane region" description="Helical" evidence="6">
    <location>
        <begin position="208"/>
        <end position="234"/>
    </location>
</feature>
<evidence type="ECO:0000256" key="6">
    <source>
        <dbReference type="SAM" id="Phobius"/>
    </source>
</evidence>
<keyword evidence="4 5" id="KW-0472">Membrane</keyword>
<dbReference type="InterPro" id="IPR006634">
    <property type="entry name" value="TLC-dom"/>
</dbReference>
<evidence type="ECO:0000256" key="4">
    <source>
        <dbReference type="ARBA" id="ARBA00023136"/>
    </source>
</evidence>
<accession>A0AAV6WHP0</accession>
<dbReference type="Pfam" id="PF03798">
    <property type="entry name" value="TRAM_LAG1_CLN8"/>
    <property type="match status" value="1"/>
</dbReference>
<dbReference type="AlphaFoldDB" id="A0AAV6WHP0"/>
<dbReference type="EMBL" id="WHWC01000017">
    <property type="protein sequence ID" value="KAG8366510.1"/>
    <property type="molecule type" value="Genomic_DNA"/>
</dbReference>
<dbReference type="GO" id="GO:0005789">
    <property type="term" value="C:endoplasmic reticulum membrane"/>
    <property type="evidence" value="ECO:0007669"/>
    <property type="project" value="UniProtKB-SubCell"/>
</dbReference>
<dbReference type="PANTHER" id="PTHR12560">
    <property type="entry name" value="LONGEVITY ASSURANCE FACTOR 1 LAG1"/>
    <property type="match status" value="1"/>
</dbReference>
<dbReference type="SMART" id="SM00724">
    <property type="entry name" value="TLC"/>
    <property type="match status" value="1"/>
</dbReference>
<keyword evidence="3 6" id="KW-1133">Transmembrane helix</keyword>
<dbReference type="Proteomes" id="UP000826271">
    <property type="component" value="Unassembled WGS sequence"/>
</dbReference>
<feature type="transmembrane region" description="Helical" evidence="6">
    <location>
        <begin position="154"/>
        <end position="174"/>
    </location>
</feature>
<gene>
    <name evidence="8" type="ORF">BUALT_Bualt17G0087500</name>
</gene>
<feature type="transmembrane region" description="Helical" evidence="6">
    <location>
        <begin position="20"/>
        <end position="40"/>
    </location>
</feature>
<keyword evidence="9" id="KW-1185">Reference proteome</keyword>
<keyword evidence="2 5" id="KW-0812">Transmembrane</keyword>
<organism evidence="8 9">
    <name type="scientific">Buddleja alternifolia</name>
    <dbReference type="NCBI Taxonomy" id="168488"/>
    <lineage>
        <taxon>Eukaryota</taxon>
        <taxon>Viridiplantae</taxon>
        <taxon>Streptophyta</taxon>
        <taxon>Embryophyta</taxon>
        <taxon>Tracheophyta</taxon>
        <taxon>Spermatophyta</taxon>
        <taxon>Magnoliopsida</taxon>
        <taxon>eudicotyledons</taxon>
        <taxon>Gunneridae</taxon>
        <taxon>Pentapetalae</taxon>
        <taxon>asterids</taxon>
        <taxon>lamiids</taxon>
        <taxon>Lamiales</taxon>
        <taxon>Scrophulariaceae</taxon>
        <taxon>Buddlejeae</taxon>
        <taxon>Buddleja</taxon>
    </lineage>
</organism>
<dbReference type="PROSITE" id="PS50922">
    <property type="entry name" value="TLC"/>
    <property type="match status" value="1"/>
</dbReference>
<feature type="transmembrane region" description="Helical" evidence="6">
    <location>
        <begin position="129"/>
        <end position="147"/>
    </location>
</feature>
<dbReference type="GO" id="GO:0050291">
    <property type="term" value="F:sphingosine N-acyltransferase activity"/>
    <property type="evidence" value="ECO:0007669"/>
    <property type="project" value="InterPro"/>
</dbReference>
<sequence length="317" mass="37295">MGFVEVSNPINWEHESYPEYQDFILLPFFVVFFPTLRFLLDRFVFEKVGRRLIFGKGMQVVENESEERKKKIRKFKESAWKCVYFLSAEILALVVTRNEPWFTKTKYFWEGPGNQAWPDQKYKLKLKGLYMYTGGFYTYSIFALIFWETRRSDFVVSMCHHVASSILIILSYIFRFARVGSVVLALHDATDVFLEVGKMSIYSGAEKLASVSFVLFVCFFFLLRLVYYPFWILRSTSYEIIKMLDKEKYKVEGPIYYYIFNTLLFSLLVLHIYWFVLMFGMLVKQIQAGGQVTEDVRSASAAFASGPFWNCLLEHCA</sequence>
<dbReference type="InterPro" id="IPR016439">
    <property type="entry name" value="Lag1/Lac1-like"/>
</dbReference>
<dbReference type="GO" id="GO:0046513">
    <property type="term" value="P:ceramide biosynthetic process"/>
    <property type="evidence" value="ECO:0007669"/>
    <property type="project" value="InterPro"/>
</dbReference>
<comment type="subcellular location">
    <subcellularLocation>
        <location evidence="1">Endoplasmic reticulum membrane</location>
        <topology evidence="1">Multi-pass membrane protein</topology>
    </subcellularLocation>
</comment>
<evidence type="ECO:0000313" key="9">
    <source>
        <dbReference type="Proteomes" id="UP000826271"/>
    </source>
</evidence>
<dbReference type="PANTHER" id="PTHR12560:SF49">
    <property type="entry name" value="CERAMIDE SYNTHASE 1 LOH3"/>
    <property type="match status" value="1"/>
</dbReference>
<evidence type="ECO:0000256" key="1">
    <source>
        <dbReference type="ARBA" id="ARBA00004477"/>
    </source>
</evidence>
<evidence type="ECO:0000259" key="7">
    <source>
        <dbReference type="PROSITE" id="PS50922"/>
    </source>
</evidence>
<evidence type="ECO:0000256" key="5">
    <source>
        <dbReference type="PROSITE-ProRule" id="PRU00205"/>
    </source>
</evidence>